<dbReference type="eggNOG" id="COG5301">
    <property type="taxonomic scope" value="Bacteria"/>
</dbReference>
<dbReference type="PANTHER" id="PTHR35191:SF1">
    <property type="entry name" value="PROPHAGE SIDE TAIL FIBER PROTEIN HOMOLOG STFQ-RELATED"/>
    <property type="match status" value="1"/>
</dbReference>
<evidence type="ECO:0000259" key="1">
    <source>
        <dbReference type="Pfam" id="PF12571"/>
    </source>
</evidence>
<feature type="domain" description="Phage tail fibre protein N-terminal" evidence="1">
    <location>
        <begin position="21"/>
        <end position="169"/>
    </location>
</feature>
<accession>E0SFL6</accession>
<evidence type="ECO:0000313" key="3">
    <source>
        <dbReference type="EMBL" id="ADM96387.1"/>
    </source>
</evidence>
<keyword evidence="4" id="KW-1185">Reference proteome</keyword>
<organism evidence="3 4">
    <name type="scientific">Dickeya dadantii (strain 3937)</name>
    <name type="common">Erwinia chrysanthemi (strain 3937)</name>
    <dbReference type="NCBI Taxonomy" id="198628"/>
    <lineage>
        <taxon>Bacteria</taxon>
        <taxon>Pseudomonadati</taxon>
        <taxon>Pseudomonadota</taxon>
        <taxon>Gammaproteobacteria</taxon>
        <taxon>Enterobacterales</taxon>
        <taxon>Pectobacteriaceae</taxon>
        <taxon>Dickeya</taxon>
    </lineage>
</organism>
<sequence length="472" mass="48181">MILPCSCLTFFFKIMLMRESMGTKYFTLLTQMGEKKLAAAIAAGKPLELVQMGVGDGNGVLPAPDSVQTRLVNERRRGAINSLTVDPDNASQMIAEQVIPENEGGFWLREIGLYDVDGDLIAVGNCPETYKPELKEGSGRVQTVRMILIVSRTDAVTLKFDPTVALATRRYADTLLADHVAAMNPHKQYAPIESPVFTGNPAAPTPTAGDNSKKLATTEFVAVGLSGKMDRNQNGADIQDPVQFVKNLGLESRFAGRILRIKKITSSQNYQWPDDVSAIDVTICGAGGGGGAAAASAQNYHSAGSGGGAGGWARSFYRKGDIPALIYLEVGAGGIGGVDATYEPGLGGVTKFGTLMTANGGSRGANGIAIAIGMSVLIGNGGGGNASGGNLVAGFGGSGTPAMFFNSGYESGAGGDSVFSFGVPPIASNAPIGGFDGVDGAGGSGGYTVPAGASAKGGNGGNGVIMIVEYSA</sequence>
<dbReference type="Pfam" id="PF21722">
    <property type="entry name" value="Gly_rich_2"/>
    <property type="match status" value="1"/>
</dbReference>
<name>E0SFL6_DICD3</name>
<dbReference type="InterPro" id="IPR051934">
    <property type="entry name" value="Phage_Tail_Fiber_Structural"/>
</dbReference>
<dbReference type="HOGENOM" id="CLU_008928_11_3_6"/>
<dbReference type="InterPro" id="IPR049304">
    <property type="entry name" value="Gly_rich_dom"/>
</dbReference>
<protein>
    <submittedName>
        <fullName evidence="3">Tail fiber protein</fullName>
    </submittedName>
</protein>
<dbReference type="STRING" id="198628.Dda3937_04434"/>
<dbReference type="Proteomes" id="UP000006859">
    <property type="component" value="Chromosome"/>
</dbReference>
<dbReference type="EMBL" id="CP002038">
    <property type="protein sequence ID" value="ADM96387.1"/>
    <property type="molecule type" value="Genomic_DNA"/>
</dbReference>
<dbReference type="Pfam" id="PF12571">
    <property type="entry name" value="Phage_tail_fib"/>
    <property type="match status" value="1"/>
</dbReference>
<dbReference type="AlphaFoldDB" id="E0SFL6"/>
<proteinExistence type="predicted"/>
<dbReference type="KEGG" id="ddd:Dda3937_04434"/>
<dbReference type="PANTHER" id="PTHR35191">
    <property type="entry name" value="PROPHAGE SIDE TAIL FIBER PROTEIN HOMOLOG STFQ-RELATED"/>
    <property type="match status" value="1"/>
</dbReference>
<feature type="domain" description="Glycine-rich" evidence="2">
    <location>
        <begin position="266"/>
        <end position="463"/>
    </location>
</feature>
<evidence type="ECO:0000259" key="2">
    <source>
        <dbReference type="Pfam" id="PF21722"/>
    </source>
</evidence>
<gene>
    <name evidence="3" type="ordered locus">Dda3937_04434</name>
</gene>
<reference evidence="3 4" key="1">
    <citation type="journal article" date="2011" name="J. Bacteriol.">
        <title>Genome sequence of the plant-pathogenic bacterium Dickeya dadantii 3937.</title>
        <authorList>
            <person name="Glasner J.D."/>
            <person name="Yang C.H."/>
            <person name="Reverchon S."/>
            <person name="Hugouvieux-Cotte-Pattat N."/>
            <person name="Condemine G."/>
            <person name="Bohin J.P."/>
            <person name="Van Gijsegem F."/>
            <person name="Yang S."/>
            <person name="Franza T."/>
            <person name="Expert D."/>
            <person name="Plunkett G. III"/>
            <person name="San Francisco M.J."/>
            <person name="Charkowski A.O."/>
            <person name="Py B."/>
            <person name="Bell K."/>
            <person name="Rauscher L."/>
            <person name="Rodriguez-Palenzuela P."/>
            <person name="Toussaint A."/>
            <person name="Holeva M.C."/>
            <person name="He S.Y."/>
            <person name="Douet V."/>
            <person name="Boccara M."/>
            <person name="Blanco C."/>
            <person name="Toth I."/>
            <person name="Anderson B.D."/>
            <person name="Biehl B.S."/>
            <person name="Mau B."/>
            <person name="Flynn S.M."/>
            <person name="Barras F."/>
            <person name="Lindeberg M."/>
            <person name="Birch P.R."/>
            <person name="Tsuyumu S."/>
            <person name="Shi X."/>
            <person name="Hibbing M."/>
            <person name="Yap M.N."/>
            <person name="Carpentier M."/>
            <person name="Dassa E."/>
            <person name="Umehara M."/>
            <person name="Kim J.F."/>
            <person name="Rusch M."/>
            <person name="Soni P."/>
            <person name="Mayhew G.F."/>
            <person name="Fouts D.E."/>
            <person name="Gill S.R."/>
            <person name="Blattner F.R."/>
            <person name="Keen N.T."/>
            <person name="Perna N.T."/>
        </authorList>
    </citation>
    <scope>NUCLEOTIDE SEQUENCE [LARGE SCALE GENOMIC DNA]</scope>
    <source>
        <strain evidence="3 4">3937</strain>
    </source>
</reference>
<evidence type="ECO:0000313" key="4">
    <source>
        <dbReference type="Proteomes" id="UP000006859"/>
    </source>
</evidence>
<dbReference type="InterPro" id="IPR022225">
    <property type="entry name" value="Phage_tail_fibre_N"/>
</dbReference>